<keyword evidence="1" id="KW-1133">Transmembrane helix</keyword>
<keyword evidence="1" id="KW-0812">Transmembrane</keyword>
<feature type="transmembrane region" description="Helical" evidence="1">
    <location>
        <begin position="247"/>
        <end position="268"/>
    </location>
</feature>
<reference evidence="3" key="1">
    <citation type="submission" date="2018-05" db="EMBL/GenBank/DDBJ databases">
        <authorList>
            <person name="Lanie J.A."/>
            <person name="Ng W.-L."/>
            <person name="Kazmierczak K.M."/>
            <person name="Andrzejewski T.M."/>
            <person name="Davidsen T.M."/>
            <person name="Wayne K.J."/>
            <person name="Tettelin H."/>
            <person name="Glass J.I."/>
            <person name="Rusch D."/>
            <person name="Podicherti R."/>
            <person name="Tsui H.-C.T."/>
            <person name="Winkler M.E."/>
        </authorList>
    </citation>
    <scope>NUCLEOTIDE SEQUENCE</scope>
</reference>
<dbReference type="EMBL" id="UINC01007573">
    <property type="protein sequence ID" value="SVA34088.1"/>
    <property type="molecule type" value="Genomic_DNA"/>
</dbReference>
<protein>
    <recommendedName>
        <fullName evidence="2">Cytochrome c assembly protein domain-containing protein</fullName>
    </recommendedName>
</protein>
<dbReference type="AlphaFoldDB" id="A0A381V2N1"/>
<dbReference type="GO" id="GO:0020037">
    <property type="term" value="F:heme binding"/>
    <property type="evidence" value="ECO:0007669"/>
    <property type="project" value="InterPro"/>
</dbReference>
<feature type="non-terminal residue" evidence="3">
    <location>
        <position position="1"/>
    </location>
</feature>
<feature type="transmembrane region" description="Helical" evidence="1">
    <location>
        <begin position="178"/>
        <end position="199"/>
    </location>
</feature>
<organism evidence="3">
    <name type="scientific">marine metagenome</name>
    <dbReference type="NCBI Taxonomy" id="408172"/>
    <lineage>
        <taxon>unclassified sequences</taxon>
        <taxon>metagenomes</taxon>
        <taxon>ecological metagenomes</taxon>
    </lineage>
</organism>
<evidence type="ECO:0000313" key="3">
    <source>
        <dbReference type="EMBL" id="SVA34088.1"/>
    </source>
</evidence>
<name>A0A381V2N1_9ZZZZ</name>
<keyword evidence="1" id="KW-0472">Membrane</keyword>
<dbReference type="GO" id="GO:0017004">
    <property type="term" value="P:cytochrome complex assembly"/>
    <property type="evidence" value="ECO:0007669"/>
    <property type="project" value="InterPro"/>
</dbReference>
<proteinExistence type="predicted"/>
<feature type="transmembrane region" description="Helical" evidence="1">
    <location>
        <begin position="56"/>
        <end position="78"/>
    </location>
</feature>
<sequence length="274" mass="30523">VNIAPLLLYVAASTAYGWHFMKRSSRGGRTATSFLVAATLVHTFIIGMQTTEVGHLPLVGTTGALSVFVWLSSIAYLYTETTSNERSMGVFIAPLLVVLQVIPTVSRYEVVVRPPVLESPWFVLHISSLLFAYASFAIACVIGITYMLLFKELKAKHVGFFYNRLPSLQILDVMNMRAITIGWLLLTIGVAVGGVWALQAQAEFDDPRVQAMSVLDPKIFIALLCWVVYSFELYARRSIGWTGWRAARFSIIGFAIVLLNFLPVGYFLTRSHNF</sequence>
<evidence type="ECO:0000256" key="1">
    <source>
        <dbReference type="SAM" id="Phobius"/>
    </source>
</evidence>
<dbReference type="InterPro" id="IPR052372">
    <property type="entry name" value="YpjD/HemX"/>
</dbReference>
<feature type="domain" description="Cytochrome c assembly protein" evidence="2">
    <location>
        <begin position="61"/>
        <end position="266"/>
    </location>
</feature>
<evidence type="ECO:0000259" key="2">
    <source>
        <dbReference type="Pfam" id="PF01578"/>
    </source>
</evidence>
<dbReference type="PANTHER" id="PTHR38034">
    <property type="entry name" value="INNER MEMBRANE PROTEIN YPJD"/>
    <property type="match status" value="1"/>
</dbReference>
<accession>A0A381V2N1</accession>
<feature type="transmembrane region" description="Helical" evidence="1">
    <location>
        <begin position="219"/>
        <end position="235"/>
    </location>
</feature>
<dbReference type="InterPro" id="IPR002541">
    <property type="entry name" value="Cyt_c_assembly"/>
</dbReference>
<gene>
    <name evidence="3" type="ORF">METZ01_LOCUS86942</name>
</gene>
<feature type="transmembrane region" description="Helical" evidence="1">
    <location>
        <begin position="33"/>
        <end position="50"/>
    </location>
</feature>
<dbReference type="PANTHER" id="PTHR38034:SF1">
    <property type="entry name" value="INNER MEMBRANE PROTEIN YPJD"/>
    <property type="match status" value="1"/>
</dbReference>
<feature type="transmembrane region" description="Helical" evidence="1">
    <location>
        <begin position="6"/>
        <end position="21"/>
    </location>
</feature>
<dbReference type="Pfam" id="PF01578">
    <property type="entry name" value="Cytochrom_C_asm"/>
    <property type="match status" value="1"/>
</dbReference>
<feature type="transmembrane region" description="Helical" evidence="1">
    <location>
        <begin position="90"/>
        <end position="110"/>
    </location>
</feature>
<feature type="transmembrane region" description="Helical" evidence="1">
    <location>
        <begin position="122"/>
        <end position="149"/>
    </location>
</feature>